<dbReference type="Gene3D" id="2.60.40.10">
    <property type="entry name" value="Immunoglobulins"/>
    <property type="match status" value="2"/>
</dbReference>
<comment type="similarity">
    <text evidence="1 2">Belongs to the peptidase S8 family.</text>
</comment>
<dbReference type="PANTHER" id="PTHR43399">
    <property type="entry name" value="SUBTILISIN-RELATED"/>
    <property type="match status" value="1"/>
</dbReference>
<feature type="domain" description="Fibronectin type-III" evidence="5">
    <location>
        <begin position="335"/>
        <end position="423"/>
    </location>
</feature>
<dbReference type="PROSITE" id="PS50853">
    <property type="entry name" value="FN3"/>
    <property type="match status" value="2"/>
</dbReference>
<dbReference type="CDD" id="cd00063">
    <property type="entry name" value="FN3"/>
    <property type="match status" value="2"/>
</dbReference>
<feature type="active site" description="Charge relay system" evidence="2">
    <location>
        <position position="480"/>
    </location>
</feature>
<dbReference type="PROSITE" id="PS51892">
    <property type="entry name" value="SUBTILASE"/>
    <property type="match status" value="1"/>
</dbReference>
<dbReference type="InterPro" id="IPR003961">
    <property type="entry name" value="FN3_dom"/>
</dbReference>
<dbReference type="Pfam" id="PF00082">
    <property type="entry name" value="Peptidase_S8"/>
    <property type="match status" value="1"/>
</dbReference>
<dbReference type="Gene3D" id="3.40.50.200">
    <property type="entry name" value="Peptidase S8/S53 domain"/>
    <property type="match status" value="1"/>
</dbReference>
<feature type="active site" description="Charge relay system" evidence="2">
    <location>
        <position position="721"/>
    </location>
</feature>
<proteinExistence type="inferred from homology"/>
<dbReference type="SUPFAM" id="SSF49265">
    <property type="entry name" value="Fibronectin type III"/>
    <property type="match status" value="1"/>
</dbReference>
<keyword evidence="2" id="KW-0645">Protease</keyword>
<dbReference type="SUPFAM" id="SSF52743">
    <property type="entry name" value="Subtilisin-like"/>
    <property type="match status" value="1"/>
</dbReference>
<organism evidence="6 7">
    <name type="scientific">Thalassobacterium maritimum</name>
    <dbReference type="NCBI Taxonomy" id="3041265"/>
    <lineage>
        <taxon>Bacteria</taxon>
        <taxon>Pseudomonadati</taxon>
        <taxon>Verrucomicrobiota</taxon>
        <taxon>Opitutia</taxon>
        <taxon>Puniceicoccales</taxon>
        <taxon>Coraliomargaritaceae</taxon>
        <taxon>Thalassobacterium</taxon>
    </lineage>
</organism>
<evidence type="ECO:0000256" key="4">
    <source>
        <dbReference type="SAM" id="SignalP"/>
    </source>
</evidence>
<evidence type="ECO:0000256" key="1">
    <source>
        <dbReference type="ARBA" id="ARBA00011073"/>
    </source>
</evidence>
<dbReference type="SMART" id="SM00060">
    <property type="entry name" value="FN3"/>
    <property type="match status" value="2"/>
</dbReference>
<protein>
    <submittedName>
        <fullName evidence="6">S8 family serine peptidase</fullName>
    </submittedName>
</protein>
<keyword evidence="2" id="KW-0720">Serine protease</keyword>
<dbReference type="Proteomes" id="UP001225316">
    <property type="component" value="Unassembled WGS sequence"/>
</dbReference>
<dbReference type="SUPFAM" id="SSF49785">
    <property type="entry name" value="Galactose-binding domain-like"/>
    <property type="match status" value="1"/>
</dbReference>
<comment type="caution">
    <text evidence="6">The sequence shown here is derived from an EMBL/GenBank/DDBJ whole genome shotgun (WGS) entry which is preliminary data.</text>
</comment>
<evidence type="ECO:0000259" key="5">
    <source>
        <dbReference type="PROSITE" id="PS50853"/>
    </source>
</evidence>
<dbReference type="InterPro" id="IPR000209">
    <property type="entry name" value="Peptidase_S8/S53_dom"/>
</dbReference>
<name>A0ABU1AZD5_9BACT</name>
<dbReference type="InterPro" id="IPR013783">
    <property type="entry name" value="Ig-like_fold"/>
</dbReference>
<dbReference type="InterPro" id="IPR036852">
    <property type="entry name" value="Peptidase_S8/S53_dom_sf"/>
</dbReference>
<feature type="chain" id="PRO_5047060395" evidence="4">
    <location>
        <begin position="30"/>
        <end position="1165"/>
    </location>
</feature>
<dbReference type="InterPro" id="IPR051048">
    <property type="entry name" value="Peptidase_S8/S53_subtilisin"/>
</dbReference>
<feature type="compositionally biased region" description="Polar residues" evidence="3">
    <location>
        <begin position="1126"/>
        <end position="1139"/>
    </location>
</feature>
<dbReference type="InterPro" id="IPR008979">
    <property type="entry name" value="Galactose-bd-like_sf"/>
</dbReference>
<keyword evidence="2" id="KW-0378">Hydrolase</keyword>
<dbReference type="PANTHER" id="PTHR43399:SF4">
    <property type="entry name" value="CELL WALL-ASSOCIATED PROTEASE"/>
    <property type="match status" value="1"/>
</dbReference>
<keyword evidence="7" id="KW-1185">Reference proteome</keyword>
<reference evidence="6 7" key="1">
    <citation type="submission" date="2023-04" db="EMBL/GenBank/DDBJ databases">
        <title>A novel bacteria isolated from coastal sediment.</title>
        <authorList>
            <person name="Liu X.-J."/>
            <person name="Du Z.-J."/>
        </authorList>
    </citation>
    <scope>NUCLEOTIDE SEQUENCE [LARGE SCALE GENOMIC DNA]</scope>
    <source>
        <strain evidence="6 7">SDUM461003</strain>
    </source>
</reference>
<evidence type="ECO:0000256" key="2">
    <source>
        <dbReference type="PROSITE-ProRule" id="PRU01240"/>
    </source>
</evidence>
<feature type="domain" description="Fibronectin type-III" evidence="5">
    <location>
        <begin position="243"/>
        <end position="332"/>
    </location>
</feature>
<dbReference type="InterPro" id="IPR036116">
    <property type="entry name" value="FN3_sf"/>
</dbReference>
<dbReference type="RefSeq" id="WP_308952395.1">
    <property type="nucleotide sequence ID" value="NZ_JARXHW010000074.1"/>
</dbReference>
<evidence type="ECO:0000313" key="6">
    <source>
        <dbReference type="EMBL" id="MDQ8209478.1"/>
    </source>
</evidence>
<keyword evidence="4" id="KW-0732">Signal</keyword>
<evidence type="ECO:0000313" key="7">
    <source>
        <dbReference type="Proteomes" id="UP001225316"/>
    </source>
</evidence>
<accession>A0ABU1AZD5</accession>
<gene>
    <name evidence="6" type="ORF">QEH52_18275</name>
</gene>
<sequence>MQHPPSSQTKWLHKLLVITLAFASSSTFAAVQVYDNPDLTTPAGENPDDPSTTPAIGVWVDFNATPEADKVFIVDNLAGIEGRTGLDHGRFEIVWNNNYDPPAAQILLQGVAAFGNAVLGTATATVNPDTGVTTARLSPERLSENVTIDASTFLDPADSSSLVAQYLETAGTFGVWNPDLGRGFIAVRFNTGFFIGESNYHYGYIDVTINPDYSTTVHGIAWNDVGGEAITTAFIGASSGPAAATNLSASALSAHAIQLTWEDDSSEDGFRIERSLAGGNTFSEIDTVAANTTNYLDLSVSPETSYDYKVVATLGASESDPSNIASATTPADSGAPAAPSNVLASFSSTVINLSWTDSSSNEAYFVIERSFDGEAFEVIATVAANSTSYADTQLVGGFTYDYRIRAENPAPSANATISVFLPDSASTIAADFVRGQAAYGSPTGNGWTLGLWDSAPALASHQEFTNGRMNIVQGSGSDGHATHTAGIAIANGTQDGAQGIAPEASIDFYTISDATNEVASVGMTLPGEAGKLTISNHSYRLVDAGWETSIDAGVDWVFRVANTGTSEDARFGQYSSIVQDLDEVLFDAPYHLMVRSGNNDRDDGPEEGDIVYLSNAADSANQSVSYNPASHPLPDGEFDGGYDTLNSESLAKNVLTVGSTGIAVRDRSTAALISASDVSASSAWGPADDGRIKPDLVALGESVYNADDASDSSYSTRTGVSMASPAVAAAAVLLSDSYYTFFEHYLRSSTLKALFIHSADDLAPTGPDYRTGWGLANTKAAADIILQHSNSPELRSILEGRLTTADPVETFTISVPGGPFKATLTWLDPAGNAKNSLDDTTPDLVRDLDIRITDGATTYYPYVMPFAQAPLTATPDELATTGDNTTDNVEQIYVAHLPAGDYTVTLSQKTTPSSEGSVFSLIMTGHDSLQMPGDGTSTAVQATVAVEESPGMLTLYGTGFQLGASKVSLKKSSDGSFAGYADYVEVFADGIRFQLPSSLADVAYDIEVNGVTLKNAILPSGFVGDTYALWVQDKFPASTWTRPDITGESADEDGDSFSNFLEYALGLSPDVAESSLPISLLTEGTGENFRIGLSFPQRSDAADLSYTLEAKDALSDTEWDPLSVEASATGSAGSETTPSKLIDSASPQDKRFIRLKVESSPVNTL</sequence>
<dbReference type="Gene3D" id="2.60.120.380">
    <property type="match status" value="1"/>
</dbReference>
<feature type="active site" description="Charge relay system" evidence="2">
    <location>
        <position position="453"/>
    </location>
</feature>
<dbReference type="EMBL" id="JARXHW010000074">
    <property type="protein sequence ID" value="MDQ8209478.1"/>
    <property type="molecule type" value="Genomic_DNA"/>
</dbReference>
<evidence type="ECO:0000256" key="3">
    <source>
        <dbReference type="SAM" id="MobiDB-lite"/>
    </source>
</evidence>
<feature type="region of interest" description="Disordered" evidence="3">
    <location>
        <begin position="1119"/>
        <end position="1145"/>
    </location>
</feature>
<feature type="signal peptide" evidence="4">
    <location>
        <begin position="1"/>
        <end position="29"/>
    </location>
</feature>